<protein>
    <recommendedName>
        <fullName evidence="5">Inorganic pyrophosphatase</fullName>
        <ecNumber evidence="5">3.6.1.1</ecNumber>
    </recommendedName>
    <alternativeName>
        <fullName evidence="5">Pyrophosphate phospho-hydrolase</fullName>
        <shortName evidence="5">PPase</shortName>
    </alternativeName>
</protein>
<evidence type="ECO:0000256" key="5">
    <source>
        <dbReference type="HAMAP-Rule" id="MF_00209"/>
    </source>
</evidence>
<comment type="subunit">
    <text evidence="5">Homohexamer.</text>
</comment>
<dbReference type="Gene3D" id="3.90.80.10">
    <property type="entry name" value="Inorganic pyrophosphatase"/>
    <property type="match status" value="1"/>
</dbReference>
<evidence type="ECO:0000313" key="7">
    <source>
        <dbReference type="Proteomes" id="UP000641741"/>
    </source>
</evidence>
<sequence>MRNIWHDIDPHAITPTHFTAVIEIPAGSKKKYELDKKTGLLRLDRILYTSTHYPANYGFIPRTYADDGDPLDVLVFCSETLDPMVEVDCYPIGTMRMIDGDAIDDKIIAVPFQDPTWNFYKDISEIPPHCASEISHFFEIYKALEHKHTATSDALGSEQAQEVIRRCIEQYEIHFCGRVEPALEP</sequence>
<feature type="binding site" evidence="5">
    <location>
        <position position="104"/>
    </location>
    <ligand>
        <name>Mg(2+)</name>
        <dbReference type="ChEBI" id="CHEBI:18420"/>
        <label>1</label>
    </ligand>
</feature>
<comment type="function">
    <text evidence="5">Catalyzes the hydrolysis of inorganic pyrophosphate (PPi) forming two phosphate ions.</text>
</comment>
<accession>A0ABR7GKS7</accession>
<dbReference type="EMBL" id="JACOPK010000002">
    <property type="protein sequence ID" value="MBC5694925.1"/>
    <property type="molecule type" value="Genomic_DNA"/>
</dbReference>
<feature type="binding site" evidence="5">
    <location>
        <position position="57"/>
    </location>
    <ligand>
        <name>substrate</name>
    </ligand>
</feature>
<dbReference type="PANTHER" id="PTHR10286">
    <property type="entry name" value="INORGANIC PYROPHOSPHATASE"/>
    <property type="match status" value="1"/>
</dbReference>
<comment type="cofactor">
    <cofactor evidence="1 5">
        <name>Mg(2+)</name>
        <dbReference type="ChEBI" id="CHEBI:18420"/>
    </cofactor>
</comment>
<evidence type="ECO:0000256" key="2">
    <source>
        <dbReference type="ARBA" id="ARBA00022723"/>
    </source>
</evidence>
<organism evidence="6 7">
    <name type="scientific">Agathobaculum hominis</name>
    <dbReference type="NCBI Taxonomy" id="2763014"/>
    <lineage>
        <taxon>Bacteria</taxon>
        <taxon>Bacillati</taxon>
        <taxon>Bacillota</taxon>
        <taxon>Clostridia</taxon>
        <taxon>Eubacteriales</taxon>
        <taxon>Butyricicoccaceae</taxon>
        <taxon>Agathobaculum</taxon>
    </lineage>
</organism>
<evidence type="ECO:0000256" key="3">
    <source>
        <dbReference type="ARBA" id="ARBA00022801"/>
    </source>
</evidence>
<feature type="binding site" evidence="5">
    <location>
        <position position="72"/>
    </location>
    <ligand>
        <name>Mg(2+)</name>
        <dbReference type="ChEBI" id="CHEBI:18420"/>
        <label>2</label>
    </ligand>
</feature>
<dbReference type="PROSITE" id="PS00387">
    <property type="entry name" value="PPASE"/>
    <property type="match status" value="1"/>
</dbReference>
<comment type="catalytic activity">
    <reaction evidence="5">
        <text>diphosphate + H2O = 2 phosphate + H(+)</text>
        <dbReference type="Rhea" id="RHEA:24576"/>
        <dbReference type="ChEBI" id="CHEBI:15377"/>
        <dbReference type="ChEBI" id="CHEBI:15378"/>
        <dbReference type="ChEBI" id="CHEBI:33019"/>
        <dbReference type="ChEBI" id="CHEBI:43474"/>
        <dbReference type="EC" id="3.6.1.1"/>
    </reaction>
</comment>
<keyword evidence="7" id="KW-1185">Reference proteome</keyword>
<dbReference type="HAMAP" id="MF_00209">
    <property type="entry name" value="Inorganic_PPase"/>
    <property type="match status" value="1"/>
</dbReference>
<dbReference type="SUPFAM" id="SSF50324">
    <property type="entry name" value="Inorganic pyrophosphatase"/>
    <property type="match status" value="1"/>
</dbReference>
<dbReference type="RefSeq" id="WP_118722821.1">
    <property type="nucleotide sequence ID" value="NZ_JACOPK010000002.1"/>
</dbReference>
<evidence type="ECO:0000256" key="1">
    <source>
        <dbReference type="ARBA" id="ARBA00001946"/>
    </source>
</evidence>
<evidence type="ECO:0000313" key="6">
    <source>
        <dbReference type="EMBL" id="MBC5694925.1"/>
    </source>
</evidence>
<dbReference type="Pfam" id="PF00719">
    <property type="entry name" value="Pyrophosphatase"/>
    <property type="match status" value="1"/>
</dbReference>
<reference evidence="6 7" key="1">
    <citation type="submission" date="2020-08" db="EMBL/GenBank/DDBJ databases">
        <title>Genome public.</title>
        <authorList>
            <person name="Liu C."/>
            <person name="Sun Q."/>
        </authorList>
    </citation>
    <scope>NUCLEOTIDE SEQUENCE [LARGE SCALE GENOMIC DNA]</scope>
    <source>
        <strain evidence="6 7">M2</strain>
    </source>
</reference>
<comment type="subcellular location">
    <subcellularLocation>
        <location evidence="5">Cytoplasm</location>
    </subcellularLocation>
</comment>
<dbReference type="CDD" id="cd00412">
    <property type="entry name" value="pyrophosphatase"/>
    <property type="match status" value="1"/>
</dbReference>
<feature type="binding site" evidence="5">
    <location>
        <position position="141"/>
    </location>
    <ligand>
        <name>substrate</name>
    </ligand>
</feature>
<feature type="binding site" evidence="5">
    <location>
        <position position="45"/>
    </location>
    <ligand>
        <name>substrate</name>
    </ligand>
</feature>
<feature type="binding site" evidence="5">
    <location>
        <position position="31"/>
    </location>
    <ligand>
        <name>substrate</name>
    </ligand>
</feature>
<keyword evidence="4 5" id="KW-0460">Magnesium</keyword>
<comment type="caution">
    <text evidence="6">The sequence shown here is derived from an EMBL/GenBank/DDBJ whole genome shotgun (WGS) entry which is preliminary data.</text>
</comment>
<evidence type="ECO:0000256" key="4">
    <source>
        <dbReference type="ARBA" id="ARBA00022842"/>
    </source>
</evidence>
<proteinExistence type="inferred from homology"/>
<dbReference type="InterPro" id="IPR036649">
    <property type="entry name" value="Pyrophosphatase_sf"/>
</dbReference>
<dbReference type="InterPro" id="IPR008162">
    <property type="entry name" value="Pyrophosphatase"/>
</dbReference>
<dbReference type="Proteomes" id="UP000641741">
    <property type="component" value="Unassembled WGS sequence"/>
</dbReference>
<dbReference type="EC" id="3.6.1.1" evidence="5"/>
<comment type="similarity">
    <text evidence="5">Belongs to the PPase family.</text>
</comment>
<name>A0ABR7GKS7_9FIRM</name>
<keyword evidence="3 5" id="KW-0378">Hydrolase</keyword>
<feature type="binding site" evidence="5">
    <location>
        <position position="72"/>
    </location>
    <ligand>
        <name>Mg(2+)</name>
        <dbReference type="ChEBI" id="CHEBI:18420"/>
        <label>1</label>
    </ligand>
</feature>
<gene>
    <name evidence="5" type="primary">ppa</name>
    <name evidence="6" type="ORF">H8S02_03025</name>
</gene>
<keyword evidence="5" id="KW-0963">Cytoplasm</keyword>
<keyword evidence="2 5" id="KW-0479">Metal-binding</keyword>
<feature type="binding site" evidence="5">
    <location>
        <position position="67"/>
    </location>
    <ligand>
        <name>Mg(2+)</name>
        <dbReference type="ChEBI" id="CHEBI:18420"/>
        <label>1</label>
    </ligand>
</feature>